<feature type="transmembrane region" description="Helical" evidence="1">
    <location>
        <begin position="133"/>
        <end position="155"/>
    </location>
</feature>
<proteinExistence type="predicted"/>
<name>A0A433JHI4_9GAMM</name>
<keyword evidence="3" id="KW-1185">Reference proteome</keyword>
<evidence type="ECO:0000256" key="1">
    <source>
        <dbReference type="SAM" id="Phobius"/>
    </source>
</evidence>
<gene>
    <name evidence="2" type="ORF">EKM59_09435</name>
</gene>
<organism evidence="2 3">
    <name type="scientific">Legionella septentrionalis</name>
    <dbReference type="NCBI Taxonomy" id="2498109"/>
    <lineage>
        <taxon>Bacteria</taxon>
        <taxon>Pseudomonadati</taxon>
        <taxon>Pseudomonadota</taxon>
        <taxon>Gammaproteobacteria</taxon>
        <taxon>Legionellales</taxon>
        <taxon>Legionellaceae</taxon>
        <taxon>Legionella</taxon>
    </lineage>
</organism>
<keyword evidence="1" id="KW-0812">Transmembrane</keyword>
<accession>A0A433JHI4</accession>
<keyword evidence="1" id="KW-0472">Membrane</keyword>
<reference evidence="2 3" key="1">
    <citation type="submission" date="2018-12" db="EMBL/GenBank/DDBJ databases">
        <title>Legionella sp,whole genome shotgun sequence.</title>
        <authorList>
            <person name="Wu H."/>
        </authorList>
    </citation>
    <scope>NUCLEOTIDE SEQUENCE [LARGE SCALE GENOMIC DNA]</scope>
    <source>
        <strain evidence="3">km714</strain>
    </source>
</reference>
<evidence type="ECO:0000313" key="3">
    <source>
        <dbReference type="Proteomes" id="UP000288012"/>
    </source>
</evidence>
<dbReference type="EMBL" id="RZGR01000031">
    <property type="protein sequence ID" value="RUQ81896.1"/>
    <property type="molecule type" value="Genomic_DNA"/>
</dbReference>
<dbReference type="AlphaFoldDB" id="A0A433JHI4"/>
<dbReference type="Proteomes" id="UP000288012">
    <property type="component" value="Unassembled WGS sequence"/>
</dbReference>
<comment type="caution">
    <text evidence="2">The sequence shown here is derived from an EMBL/GenBank/DDBJ whole genome shotgun (WGS) entry which is preliminary data.</text>
</comment>
<evidence type="ECO:0000313" key="2">
    <source>
        <dbReference type="EMBL" id="RUQ81896.1"/>
    </source>
</evidence>
<sequence>MDTYKFIDLLINPHGGSCCRERQGVATFSNLIIHKRGYIMSFSNDMRNFFWTPYKGPREAFFYLAAPVYYPIRISLEAVKLFLETLTLIPEILGHLINSIRCTTMAYSEGDLYDAKQEVMEAGSKILEIPLNLLLCTISLLVAAVSPLLGAISILTRGFKTGVDLVANFTTSSDNEYQHPPQYGSPL</sequence>
<keyword evidence="1" id="KW-1133">Transmembrane helix</keyword>
<protein>
    <submittedName>
        <fullName evidence="2">Uncharacterized protein</fullName>
    </submittedName>
</protein>